<dbReference type="Gene3D" id="3.30.40.10">
    <property type="entry name" value="Zinc/RING finger domain, C3HC4 (zinc finger)"/>
    <property type="match status" value="1"/>
</dbReference>
<evidence type="ECO:0000313" key="4">
    <source>
        <dbReference type="EMBL" id="CAD7415338.1"/>
    </source>
</evidence>
<dbReference type="AlphaFoldDB" id="A0A7R9DIM4"/>
<dbReference type="InterPro" id="IPR004875">
    <property type="entry name" value="DDE_SF_endonuclease_dom"/>
</dbReference>
<dbReference type="GO" id="GO:0003676">
    <property type="term" value="F:nucleic acid binding"/>
    <property type="evidence" value="ECO:0007669"/>
    <property type="project" value="InterPro"/>
</dbReference>
<organism evidence="4">
    <name type="scientific">Timema poppense</name>
    <name type="common">Walking stick</name>
    <dbReference type="NCBI Taxonomy" id="170557"/>
    <lineage>
        <taxon>Eukaryota</taxon>
        <taxon>Metazoa</taxon>
        <taxon>Ecdysozoa</taxon>
        <taxon>Arthropoda</taxon>
        <taxon>Hexapoda</taxon>
        <taxon>Insecta</taxon>
        <taxon>Pterygota</taxon>
        <taxon>Neoptera</taxon>
        <taxon>Polyneoptera</taxon>
        <taxon>Phasmatodea</taxon>
        <taxon>Timematodea</taxon>
        <taxon>Timematoidea</taxon>
        <taxon>Timematidae</taxon>
        <taxon>Timema</taxon>
    </lineage>
</organism>
<dbReference type="Gene3D" id="1.10.10.60">
    <property type="entry name" value="Homeodomain-like"/>
    <property type="match status" value="1"/>
</dbReference>
<feature type="region of interest" description="Disordered" evidence="2">
    <location>
        <begin position="337"/>
        <end position="360"/>
    </location>
</feature>
<dbReference type="Pfam" id="PF03184">
    <property type="entry name" value="DDE_1"/>
    <property type="match status" value="1"/>
</dbReference>
<feature type="compositionally biased region" description="Basic residues" evidence="2">
    <location>
        <begin position="445"/>
        <end position="458"/>
    </location>
</feature>
<feature type="region of interest" description="Disordered" evidence="2">
    <location>
        <begin position="300"/>
        <end position="325"/>
    </location>
</feature>
<feature type="domain" description="DDE-1" evidence="3">
    <location>
        <begin position="129"/>
        <end position="268"/>
    </location>
</feature>
<dbReference type="InterPro" id="IPR013083">
    <property type="entry name" value="Znf_RING/FYVE/PHD"/>
</dbReference>
<feature type="compositionally biased region" description="Low complexity" evidence="2">
    <location>
        <begin position="313"/>
        <end position="325"/>
    </location>
</feature>
<dbReference type="CDD" id="cd15489">
    <property type="entry name" value="PHD_SF"/>
    <property type="match status" value="1"/>
</dbReference>
<evidence type="ECO:0000256" key="1">
    <source>
        <dbReference type="ARBA" id="ARBA00004123"/>
    </source>
</evidence>
<dbReference type="SUPFAM" id="SSF46689">
    <property type="entry name" value="Homeodomain-like"/>
    <property type="match status" value="1"/>
</dbReference>
<gene>
    <name evidence="4" type="ORF">TPSB3V08_LOCUS10261</name>
</gene>
<feature type="region of interest" description="Disordered" evidence="2">
    <location>
        <begin position="417"/>
        <end position="459"/>
    </location>
</feature>
<dbReference type="GO" id="GO:0005634">
    <property type="term" value="C:nucleus"/>
    <property type="evidence" value="ECO:0007669"/>
    <property type="project" value="UniProtKB-SubCell"/>
</dbReference>
<evidence type="ECO:0000259" key="3">
    <source>
        <dbReference type="Pfam" id="PF03184"/>
    </source>
</evidence>
<dbReference type="InterPro" id="IPR011011">
    <property type="entry name" value="Znf_FYVE_PHD"/>
</dbReference>
<evidence type="ECO:0000256" key="2">
    <source>
        <dbReference type="SAM" id="MobiDB-lite"/>
    </source>
</evidence>
<feature type="compositionally biased region" description="Polar residues" evidence="2">
    <location>
        <begin position="300"/>
        <end position="312"/>
    </location>
</feature>
<reference evidence="4" key="1">
    <citation type="submission" date="2020-11" db="EMBL/GenBank/DDBJ databases">
        <authorList>
            <person name="Tran Van P."/>
        </authorList>
    </citation>
    <scope>NUCLEOTIDE SEQUENCE</scope>
</reference>
<proteinExistence type="predicted"/>
<dbReference type="EMBL" id="OD009081">
    <property type="protein sequence ID" value="CAD7415338.1"/>
    <property type="molecule type" value="Genomic_DNA"/>
</dbReference>
<name>A0A7R9DIM4_TIMPO</name>
<sequence length="584" mass="65528">MDCYPQAPSLEVAVECGATWTQWTAILKRHLLRYKIMSDNVKKRGLWTEEDMYKAVSGVNSGKFSVQGASNQLCVPRRTLRRYLEKDGPLKKSKLGGKPLTPGQEKQLCQRIFRFSSVGYPLTPNILKLNVFRFCQENNIPNSFKESAGRSITTQTFVDFLQHFARFKTNGPCLLIFDGAKAHLDYKFCEEAEKHGIAIYCLPSNTTHELQPLDKSCFRSFETFWDQEVLRFFDSHRDQNDITRLNFPDVFTPAWGKSMTQSNMTSGFRATGMYPFNPNVIPEEAFAPSTVTKLPLTELNNQQSSGLPDNNQPSTSSDPIPSCSSLDQSTTLLASVAHTSPQQTKGAKRPRLVDLDSSSSSDIDYPIDVVAICMDGEDSPPGIQSSSFDEFLPMPKRKRKTSRVIIPAMNSRGIELKRNLFQPKEYQASKPKKKPTTKQPLTNKPKTKQQQPRKKRTQKTTEAESWYCSVCEEDEVKDMRLCVVCGNFYHEECVGLTAVYPMTLGFTGSSTHGPWGKPCVSYGRLFQRCMGCAPPPINWGGNVKLLSLTASLGVTGGCHDDGDVVFRHVWVGVGKRSAIVFRLR</sequence>
<dbReference type="SUPFAM" id="SSF57903">
    <property type="entry name" value="FYVE/PHD zinc finger"/>
    <property type="match status" value="1"/>
</dbReference>
<protein>
    <recommendedName>
        <fullName evidence="3">DDE-1 domain-containing protein</fullName>
    </recommendedName>
</protein>
<comment type="subcellular location">
    <subcellularLocation>
        <location evidence="1">Nucleus</location>
    </subcellularLocation>
</comment>
<dbReference type="InterPro" id="IPR009057">
    <property type="entry name" value="Homeodomain-like_sf"/>
</dbReference>
<accession>A0A7R9DIM4</accession>